<name>A0ABY7AK32_9ALTE</name>
<sequence length="128" mass="14159">MQSDLNQNNRLDKMGITVATVCAIHCVFLPLLIPVLPLIGLSFIGEHVFEDIVLAISMVAGFIALYTGYQRYHKRLYPLYCLALGGFIYSFKDSFGEGLHPYLIGVGAGLIVFAHIMNVKLCRSCKSC</sequence>
<evidence type="ECO:0000313" key="3">
    <source>
        <dbReference type="Proteomes" id="UP001163726"/>
    </source>
</evidence>
<reference evidence="2" key="1">
    <citation type="submission" date="2022-10" db="EMBL/GenBank/DDBJ databases">
        <title>Catenovulum adriacola sp. nov. isolated in the Harbour of Susak.</title>
        <authorList>
            <person name="Schoch T."/>
            <person name="Reich S.J."/>
            <person name="Stoeferle S."/>
            <person name="Flaiz M."/>
            <person name="Kazda M."/>
            <person name="Riedel C.U."/>
            <person name="Duerre P."/>
        </authorList>
    </citation>
    <scope>NUCLEOTIDE SEQUENCE</scope>
    <source>
        <strain evidence="2">TS8</strain>
    </source>
</reference>
<feature type="transmembrane region" description="Helical" evidence="1">
    <location>
        <begin position="76"/>
        <end position="92"/>
    </location>
</feature>
<feature type="transmembrane region" description="Helical" evidence="1">
    <location>
        <begin position="52"/>
        <end position="69"/>
    </location>
</feature>
<dbReference type="Proteomes" id="UP001163726">
    <property type="component" value="Chromosome"/>
</dbReference>
<dbReference type="EMBL" id="CP109965">
    <property type="protein sequence ID" value="WAJ69907.1"/>
    <property type="molecule type" value="Genomic_DNA"/>
</dbReference>
<proteinExistence type="predicted"/>
<keyword evidence="1" id="KW-0472">Membrane</keyword>
<organism evidence="2 3">
    <name type="scientific">Catenovulum adriaticum</name>
    <dbReference type="NCBI Taxonomy" id="2984846"/>
    <lineage>
        <taxon>Bacteria</taxon>
        <taxon>Pseudomonadati</taxon>
        <taxon>Pseudomonadota</taxon>
        <taxon>Gammaproteobacteria</taxon>
        <taxon>Alteromonadales</taxon>
        <taxon>Alteromonadaceae</taxon>
        <taxon>Catenovulum</taxon>
    </lineage>
</organism>
<feature type="transmembrane region" description="Helical" evidence="1">
    <location>
        <begin position="98"/>
        <end position="117"/>
    </location>
</feature>
<keyword evidence="1" id="KW-0812">Transmembrane</keyword>
<dbReference type="RefSeq" id="WP_268074201.1">
    <property type="nucleotide sequence ID" value="NZ_CP109965.1"/>
</dbReference>
<dbReference type="Pfam" id="PF03203">
    <property type="entry name" value="MerC"/>
    <property type="match status" value="1"/>
</dbReference>
<keyword evidence="1" id="KW-1133">Transmembrane helix</keyword>
<gene>
    <name evidence="2" type="ORF">OLW01_12255</name>
</gene>
<accession>A0ABY7AK32</accession>
<evidence type="ECO:0000256" key="1">
    <source>
        <dbReference type="SAM" id="Phobius"/>
    </source>
</evidence>
<evidence type="ECO:0000313" key="2">
    <source>
        <dbReference type="EMBL" id="WAJ69907.1"/>
    </source>
</evidence>
<dbReference type="InterPro" id="IPR004891">
    <property type="entry name" value="Mercury-R_MerC"/>
</dbReference>
<keyword evidence="3" id="KW-1185">Reference proteome</keyword>
<feature type="transmembrane region" description="Helical" evidence="1">
    <location>
        <begin position="16"/>
        <end position="40"/>
    </location>
</feature>
<protein>
    <submittedName>
        <fullName evidence="2">MerC domain-containing protein</fullName>
    </submittedName>
</protein>